<proteinExistence type="predicted"/>
<reference evidence="1" key="1">
    <citation type="submission" date="2021-01" db="EMBL/GenBank/DDBJ databases">
        <authorList>
            <consortium name="Genoscope - CEA"/>
            <person name="William W."/>
        </authorList>
    </citation>
    <scope>NUCLEOTIDE SEQUENCE</scope>
</reference>
<keyword evidence="2" id="KW-1185">Reference proteome</keyword>
<sequence length="165" mass="20240">MILSLSILFGYFYIIFNTIKTKSYKNKEYFKFFVCKDKFYCWAFYSIFKIQNNLFNTMSVNLQQWQTIKRIQLSHTIYCQLHQALQHIFRILNNFFGRQQNYSGLNPYFCTIIRGIIESIPIFDQQNQRKFWKKLNKSQHFEESHIIKQFDSFDHIQDVNNNYNF</sequence>
<dbReference type="AlphaFoldDB" id="A0A8S1QW66"/>
<protein>
    <submittedName>
        <fullName evidence="1">Uncharacterized protein</fullName>
    </submittedName>
</protein>
<comment type="caution">
    <text evidence="1">The sequence shown here is derived from an EMBL/GenBank/DDBJ whole genome shotgun (WGS) entry which is preliminary data.</text>
</comment>
<evidence type="ECO:0000313" key="2">
    <source>
        <dbReference type="Proteomes" id="UP000688137"/>
    </source>
</evidence>
<accession>A0A8S1QW66</accession>
<dbReference type="EMBL" id="CAJJDM010000334">
    <property type="protein sequence ID" value="CAD8119462.1"/>
    <property type="molecule type" value="Genomic_DNA"/>
</dbReference>
<gene>
    <name evidence="1" type="ORF">PPRIM_AZ9-3.1.T3250001</name>
</gene>
<name>A0A8S1QW66_PARPR</name>
<evidence type="ECO:0000313" key="1">
    <source>
        <dbReference type="EMBL" id="CAD8119462.1"/>
    </source>
</evidence>
<dbReference type="Proteomes" id="UP000688137">
    <property type="component" value="Unassembled WGS sequence"/>
</dbReference>
<organism evidence="1 2">
    <name type="scientific">Paramecium primaurelia</name>
    <dbReference type="NCBI Taxonomy" id="5886"/>
    <lineage>
        <taxon>Eukaryota</taxon>
        <taxon>Sar</taxon>
        <taxon>Alveolata</taxon>
        <taxon>Ciliophora</taxon>
        <taxon>Intramacronucleata</taxon>
        <taxon>Oligohymenophorea</taxon>
        <taxon>Peniculida</taxon>
        <taxon>Parameciidae</taxon>
        <taxon>Paramecium</taxon>
    </lineage>
</organism>